<keyword evidence="8" id="KW-1185">Reference proteome</keyword>
<dbReference type="GO" id="GO:0006355">
    <property type="term" value="P:regulation of DNA-templated transcription"/>
    <property type="evidence" value="ECO:0007669"/>
    <property type="project" value="InterPro"/>
</dbReference>
<dbReference type="InterPro" id="IPR010985">
    <property type="entry name" value="Ribbon_hlx_hlx"/>
</dbReference>
<proteinExistence type="inferred from homology"/>
<dbReference type="RefSeq" id="WP_104935723.1">
    <property type="nucleotide sequence ID" value="NZ_CP021255.1"/>
</dbReference>
<evidence type="ECO:0000256" key="2">
    <source>
        <dbReference type="ARBA" id="ARBA00007183"/>
    </source>
</evidence>
<accession>A0A2L1GL81</accession>
<dbReference type="KEGG" id="deo:CAY53_02085"/>
<dbReference type="CDD" id="cd22233">
    <property type="entry name" value="RHH_CopAso-like"/>
    <property type="match status" value="1"/>
</dbReference>
<dbReference type="Pfam" id="PF05509">
    <property type="entry name" value="TraY"/>
    <property type="match status" value="1"/>
</dbReference>
<dbReference type="Gene3D" id="1.10.1220.10">
    <property type="entry name" value="Met repressor-like"/>
    <property type="match status" value="1"/>
</dbReference>
<evidence type="ECO:0000256" key="5">
    <source>
        <dbReference type="ARBA" id="ARBA00022971"/>
    </source>
</evidence>
<comment type="subcellular location">
    <subcellularLocation>
        <location evidence="1">Cytoplasm</location>
    </subcellularLocation>
</comment>
<dbReference type="GO" id="GO:0003677">
    <property type="term" value="F:DNA binding"/>
    <property type="evidence" value="ECO:0007669"/>
    <property type="project" value="UniProtKB-KW"/>
</dbReference>
<keyword evidence="4" id="KW-0963">Cytoplasm</keyword>
<evidence type="ECO:0000256" key="3">
    <source>
        <dbReference type="ARBA" id="ARBA00020541"/>
    </source>
</evidence>
<dbReference type="InterPro" id="IPR008876">
    <property type="entry name" value="TraY"/>
</dbReference>
<evidence type="ECO:0000313" key="7">
    <source>
        <dbReference type="EMBL" id="AVD70414.1"/>
    </source>
</evidence>
<comment type="similarity">
    <text evidence="2">Belongs to the TraY family.</text>
</comment>
<keyword evidence="5" id="KW-0184">Conjugation</keyword>
<evidence type="ECO:0000256" key="6">
    <source>
        <dbReference type="ARBA" id="ARBA00023125"/>
    </source>
</evidence>
<dbReference type="InterPro" id="IPR013321">
    <property type="entry name" value="Arc_rbn_hlx_hlx"/>
</dbReference>
<evidence type="ECO:0000256" key="4">
    <source>
        <dbReference type="ARBA" id="ARBA00022490"/>
    </source>
</evidence>
<name>A0A2L1GL81_9BACT</name>
<protein>
    <recommendedName>
        <fullName evidence="3">Relaxosome protein TraY</fullName>
    </recommendedName>
</protein>
<gene>
    <name evidence="7" type="ORF">CAY53_02085</name>
</gene>
<keyword evidence="6" id="KW-0238">DNA-binding</keyword>
<evidence type="ECO:0000313" key="8">
    <source>
        <dbReference type="Proteomes" id="UP000239867"/>
    </source>
</evidence>
<evidence type="ECO:0000256" key="1">
    <source>
        <dbReference type="ARBA" id="ARBA00004496"/>
    </source>
</evidence>
<dbReference type="OrthoDB" id="9812023at2"/>
<dbReference type="AlphaFoldDB" id="A0A2L1GL81"/>
<dbReference type="SUPFAM" id="SSF47598">
    <property type="entry name" value="Ribbon-helix-helix"/>
    <property type="match status" value="1"/>
</dbReference>
<sequence>MLAIRLPAEIEARLDAMAKATGRTKTFYARQAILEYLDDLEDLYLAEQRLSEIRTGASEVVALEEVVKRYGLEN</sequence>
<dbReference type="Proteomes" id="UP000239867">
    <property type="component" value="Chromosome"/>
</dbReference>
<reference evidence="7 8" key="1">
    <citation type="journal article" date="2018" name="MBio">
        <title>Insights into the evolution of host association through the isolation and characterization of a novel human periodontal pathobiont, Desulfobulbus oralis.</title>
        <authorList>
            <person name="Cross K.L."/>
            <person name="Chirania P."/>
            <person name="Xiong W."/>
            <person name="Beall C.J."/>
            <person name="Elkins J.G."/>
            <person name="Giannone R.J."/>
            <person name="Griffen A.L."/>
            <person name="Guss A.M."/>
            <person name="Hettich R.L."/>
            <person name="Joshi S.S."/>
            <person name="Mokrzan E.M."/>
            <person name="Martin R.K."/>
            <person name="Zhulin I.B."/>
            <person name="Leys E.J."/>
            <person name="Podar M."/>
        </authorList>
    </citation>
    <scope>NUCLEOTIDE SEQUENCE [LARGE SCALE GENOMIC DNA]</scope>
    <source>
        <strain evidence="7 8">ORNL</strain>
    </source>
</reference>
<dbReference type="GO" id="GO:0005737">
    <property type="term" value="C:cytoplasm"/>
    <property type="evidence" value="ECO:0007669"/>
    <property type="project" value="UniProtKB-SubCell"/>
</dbReference>
<organism evidence="7 8">
    <name type="scientific">Desulfobulbus oralis</name>
    <dbReference type="NCBI Taxonomy" id="1986146"/>
    <lineage>
        <taxon>Bacteria</taxon>
        <taxon>Pseudomonadati</taxon>
        <taxon>Thermodesulfobacteriota</taxon>
        <taxon>Desulfobulbia</taxon>
        <taxon>Desulfobulbales</taxon>
        <taxon>Desulfobulbaceae</taxon>
        <taxon>Desulfobulbus</taxon>
    </lineage>
</organism>
<dbReference type="EMBL" id="CP021255">
    <property type="protein sequence ID" value="AVD70414.1"/>
    <property type="molecule type" value="Genomic_DNA"/>
</dbReference>